<dbReference type="InterPro" id="IPR036045">
    <property type="entry name" value="Sec1-like_sf"/>
</dbReference>
<dbReference type="GO" id="GO:0016192">
    <property type="term" value="P:vesicle-mediated transport"/>
    <property type="evidence" value="ECO:0007669"/>
    <property type="project" value="InterPro"/>
</dbReference>
<comment type="similarity">
    <text evidence="1">Belongs to the STXBP/unc-18/SEC1 family.</text>
</comment>
<dbReference type="Gene3D" id="3.40.50.2060">
    <property type="match status" value="1"/>
</dbReference>
<dbReference type="InterPro" id="IPR043127">
    <property type="entry name" value="Sec-1-like_dom3a"/>
</dbReference>
<sequence length="671" mass="70318">MVFNIRQKQSDVLLKVLNLNSPSGPGKDPGELYKVLVLDRYSKDIIAPLLRLNDLRRNGVTLHLMLEADRQPIPDVPAVYLVQPSTSNIDRIIADAAGSLYESMHLNFTSSLPSRLLEQLASGAVRSNAVSKVNKIFDQYVSFIALEPNMFSLGLADAYVQLNDPAAAEAQIEAMVNNIVDGLFSVCVTMGVVPIIRCPRGGAAEHVAGMLDQRLRDALKARSNLFSEGVLGLSASLSRPLLCLFDRNFDLAAGLAHGWTYKPMVHDVLGMKLNRITLAAEAGPGPGSAAAAAAAKPRAYDVDDRDFFWEACGSHAFPKVAEEVETQLQRYKQAVDEINARTAAGAAEGAYVDGDELLRAATASLMSAVSSLPELQEQKKTLDKHTNLATALLASIKARGLDAWHSTGEDVLAGRADLAAVLKQISGPRGNAADRLRLACVWLLSYEGMPSDADLGELERVLKAAGVDTTALAYVRSLKRNNLTGARGPESAPGGGMGGSGAAAQSSGALLDWADKTLGQGLSHVTKSIKTLVSGARVAPLTGAVEALAEGKAGAPEYDTYAVFDPKAPAGRAGLERAKGPFRDVMVFMIGGGSYLEREGLVAWAARSNASAGTVGAGAAAGGRAILYGATEILSGEELASQLAELGRRSGLGPGGVSLAPALPAAGAPHR</sequence>
<dbReference type="Pfam" id="PF00995">
    <property type="entry name" value="Sec1"/>
    <property type="match status" value="1"/>
</dbReference>
<evidence type="ECO:0000256" key="1">
    <source>
        <dbReference type="ARBA" id="ARBA00009884"/>
    </source>
</evidence>
<accession>A0A7S0RXY2</accession>
<dbReference type="Gene3D" id="1.25.40.60">
    <property type="match status" value="1"/>
</dbReference>
<dbReference type="InterPro" id="IPR027482">
    <property type="entry name" value="Sec1-like_dom2"/>
</dbReference>
<feature type="region of interest" description="Disordered" evidence="2">
    <location>
        <begin position="483"/>
        <end position="503"/>
    </location>
</feature>
<proteinExistence type="inferred from homology"/>
<evidence type="ECO:0000313" key="3">
    <source>
        <dbReference type="EMBL" id="CAD8690884.1"/>
    </source>
</evidence>
<dbReference type="Gene3D" id="3.90.830.10">
    <property type="entry name" value="Syntaxin Binding Protein 1, Chain A, domain 2"/>
    <property type="match status" value="1"/>
</dbReference>
<dbReference type="PANTHER" id="PTHR11679">
    <property type="entry name" value="VESICLE PROTEIN SORTING-ASSOCIATED"/>
    <property type="match status" value="1"/>
</dbReference>
<protein>
    <recommendedName>
        <fullName evidence="4">SM/Sec1-family protein</fullName>
    </recommendedName>
</protein>
<evidence type="ECO:0008006" key="4">
    <source>
        <dbReference type="Google" id="ProtNLM"/>
    </source>
</evidence>
<dbReference type="Gene3D" id="3.40.50.1910">
    <property type="match status" value="1"/>
</dbReference>
<dbReference type="EMBL" id="HBFB01027352">
    <property type="protein sequence ID" value="CAD8690884.1"/>
    <property type="molecule type" value="Transcribed_RNA"/>
</dbReference>
<reference evidence="3" key="1">
    <citation type="submission" date="2021-01" db="EMBL/GenBank/DDBJ databases">
        <authorList>
            <person name="Corre E."/>
            <person name="Pelletier E."/>
            <person name="Niang G."/>
            <person name="Scheremetjew M."/>
            <person name="Finn R."/>
            <person name="Kale V."/>
            <person name="Holt S."/>
            <person name="Cochrane G."/>
            <person name="Meng A."/>
            <person name="Brown T."/>
            <person name="Cohen L."/>
        </authorList>
    </citation>
    <scope>NUCLEOTIDE SEQUENCE</scope>
    <source>
        <strain evidence="3">SAG 11-49</strain>
    </source>
</reference>
<name>A0A7S0RXY2_9CHLO</name>
<dbReference type="InterPro" id="IPR043154">
    <property type="entry name" value="Sec-1-like_dom1"/>
</dbReference>
<dbReference type="AlphaFoldDB" id="A0A7S0RXY2"/>
<dbReference type="PIRSF" id="PIRSF005715">
    <property type="entry name" value="VPS45_Sec1"/>
    <property type="match status" value="1"/>
</dbReference>
<dbReference type="InterPro" id="IPR001619">
    <property type="entry name" value="Sec1-like"/>
</dbReference>
<dbReference type="SUPFAM" id="SSF56815">
    <property type="entry name" value="Sec1/munc18-like (SM) proteins"/>
    <property type="match status" value="1"/>
</dbReference>
<organism evidence="3">
    <name type="scientific">Chlamydomonas leiostraca</name>
    <dbReference type="NCBI Taxonomy" id="1034604"/>
    <lineage>
        <taxon>Eukaryota</taxon>
        <taxon>Viridiplantae</taxon>
        <taxon>Chlorophyta</taxon>
        <taxon>core chlorophytes</taxon>
        <taxon>Chlorophyceae</taxon>
        <taxon>CS clade</taxon>
        <taxon>Chlamydomonadales</taxon>
        <taxon>Chlamydomonadaceae</taxon>
        <taxon>Chlamydomonas</taxon>
    </lineage>
</organism>
<evidence type="ECO:0000256" key="2">
    <source>
        <dbReference type="SAM" id="MobiDB-lite"/>
    </source>
</evidence>
<gene>
    <name evidence="3" type="ORF">CLEI1391_LOCUS15282</name>
</gene>